<dbReference type="SMART" id="SM00449">
    <property type="entry name" value="SPRY"/>
    <property type="match status" value="1"/>
</dbReference>
<dbReference type="SUPFAM" id="SSF49899">
    <property type="entry name" value="Concanavalin A-like lectins/glucanases"/>
    <property type="match status" value="1"/>
</dbReference>
<feature type="domain" description="RING-type" evidence="6">
    <location>
        <begin position="15"/>
        <end position="55"/>
    </location>
</feature>
<dbReference type="InterPro" id="IPR043136">
    <property type="entry name" value="B30.2/SPRY_sf"/>
</dbReference>
<dbReference type="Ensembl" id="ENSSAUT00010066713.1">
    <property type="protein sequence ID" value="ENSSAUP00010063663.1"/>
    <property type="gene ID" value="ENSSAUG00010025601.1"/>
</dbReference>
<evidence type="ECO:0000256" key="2">
    <source>
        <dbReference type="ARBA" id="ARBA00022771"/>
    </source>
</evidence>
<evidence type="ECO:0000313" key="9">
    <source>
        <dbReference type="Proteomes" id="UP000472265"/>
    </source>
</evidence>
<dbReference type="AlphaFoldDB" id="A0A671YLH8"/>
<accession>A0A671YLH8</accession>
<dbReference type="InterPro" id="IPR017907">
    <property type="entry name" value="Znf_RING_CS"/>
</dbReference>
<evidence type="ECO:0000256" key="3">
    <source>
        <dbReference type="ARBA" id="ARBA00022833"/>
    </source>
</evidence>
<dbReference type="SUPFAM" id="SSF57850">
    <property type="entry name" value="RING/U-box"/>
    <property type="match status" value="1"/>
</dbReference>
<gene>
    <name evidence="8" type="primary">LOC115595177</name>
</gene>
<dbReference type="InterPro" id="IPR013320">
    <property type="entry name" value="ConA-like_dom_sf"/>
</dbReference>
<evidence type="ECO:0000259" key="7">
    <source>
        <dbReference type="PROSITE" id="PS50188"/>
    </source>
</evidence>
<dbReference type="Gene3D" id="2.60.120.920">
    <property type="match status" value="1"/>
</dbReference>
<dbReference type="Proteomes" id="UP000472265">
    <property type="component" value="Chromosome 14"/>
</dbReference>
<dbReference type="SMART" id="SM00184">
    <property type="entry name" value="RING"/>
    <property type="match status" value="1"/>
</dbReference>
<dbReference type="Pfam" id="PF00622">
    <property type="entry name" value="SPRY"/>
    <property type="match status" value="1"/>
</dbReference>
<dbReference type="InParanoid" id="A0A671YLH8"/>
<dbReference type="InterPro" id="IPR003877">
    <property type="entry name" value="SPRY_dom"/>
</dbReference>
<evidence type="ECO:0000256" key="4">
    <source>
        <dbReference type="PROSITE-ProRule" id="PRU00175"/>
    </source>
</evidence>
<sequence>MAAASSLLSEDHFLCSICLDVFTEPVTVPCGHNFCRNCITEHWDISVQCICPMCKKLFCSRPELFVNTVISEMAAGIKEISGAELGQKEAEVQQMIRERRLKIEQMERSVKLSREDADRETAESVQVFTALIQSVQRSLDERIDMIQQEQKTTEEQAEGFIRELEEEILKLTKRSSELEQLSRNGDHLQFLQSFPYHNPAPPTKDWKKISVYPSSERTVWTAVAQLEETLSKEIEKLCVCAELKRVQQYAVDVTLDPDTANPYLILSDDGKRVKCGDVRKNVPDNPERFSSCAVLGKQSFSSGRFYYEVKVKGKTKWDLGVAGESVNRKGESTLCPENGYWAIWLRNGNEYRALAGPSVRLLLKSKPERVGVFVDYEGGLVFFYDADAAELIFSFTGCDFTEKLYPYFSPCPSDGGRNSRSLVLS</sequence>
<dbReference type="InterPro" id="IPR050143">
    <property type="entry name" value="TRIM/RBCC"/>
</dbReference>
<dbReference type="GO" id="GO:0008270">
    <property type="term" value="F:zinc ion binding"/>
    <property type="evidence" value="ECO:0007669"/>
    <property type="project" value="UniProtKB-KW"/>
</dbReference>
<dbReference type="CDD" id="cd13733">
    <property type="entry name" value="SPRY_PRY_C-I_1"/>
    <property type="match status" value="1"/>
</dbReference>
<dbReference type="PANTHER" id="PTHR24103">
    <property type="entry name" value="E3 UBIQUITIN-PROTEIN LIGASE TRIM"/>
    <property type="match status" value="1"/>
</dbReference>
<proteinExistence type="predicted"/>
<keyword evidence="3" id="KW-0862">Zinc</keyword>
<dbReference type="InterPro" id="IPR001841">
    <property type="entry name" value="Znf_RING"/>
</dbReference>
<reference evidence="8" key="3">
    <citation type="submission" date="2025-09" db="UniProtKB">
        <authorList>
            <consortium name="Ensembl"/>
        </authorList>
    </citation>
    <scope>IDENTIFICATION</scope>
</reference>
<dbReference type="Pfam" id="PF13445">
    <property type="entry name" value="zf-RING_UBOX"/>
    <property type="match status" value="1"/>
</dbReference>
<evidence type="ECO:0000259" key="6">
    <source>
        <dbReference type="PROSITE" id="PS50089"/>
    </source>
</evidence>
<dbReference type="InterPro" id="IPR027370">
    <property type="entry name" value="Znf-RING_euk"/>
</dbReference>
<feature type="domain" description="B30.2/SPRY" evidence="7">
    <location>
        <begin position="233"/>
        <end position="425"/>
    </location>
</feature>
<keyword evidence="2 4" id="KW-0863">Zinc-finger</keyword>
<dbReference type="GeneTree" id="ENSGT01040000240400"/>
<dbReference type="Pfam" id="PF25600">
    <property type="entry name" value="TRIM_CC"/>
    <property type="match status" value="1"/>
</dbReference>
<reference evidence="8" key="1">
    <citation type="submission" date="2021-04" db="EMBL/GenBank/DDBJ databases">
        <authorList>
            <consortium name="Wellcome Sanger Institute Data Sharing"/>
        </authorList>
    </citation>
    <scope>NUCLEOTIDE SEQUENCE [LARGE SCALE GENOMIC DNA]</scope>
</reference>
<dbReference type="OMA" id="ICPENGY"/>
<reference evidence="8" key="2">
    <citation type="submission" date="2025-08" db="UniProtKB">
        <authorList>
            <consortium name="Ensembl"/>
        </authorList>
    </citation>
    <scope>IDENTIFICATION</scope>
</reference>
<name>A0A671YLH8_SPAAU</name>
<dbReference type="InterPro" id="IPR003879">
    <property type="entry name" value="Butyrophylin_SPRY"/>
</dbReference>
<dbReference type="Pfam" id="PF13765">
    <property type="entry name" value="PRY"/>
    <property type="match status" value="1"/>
</dbReference>
<keyword evidence="1" id="KW-0479">Metal-binding</keyword>
<dbReference type="InterPro" id="IPR001870">
    <property type="entry name" value="B30.2/SPRY"/>
</dbReference>
<dbReference type="SMART" id="SM00589">
    <property type="entry name" value="PRY"/>
    <property type="match status" value="1"/>
</dbReference>
<dbReference type="FunFam" id="2.60.120.920:FF:000004">
    <property type="entry name" value="Butyrophilin subfamily 1 member A1"/>
    <property type="match status" value="1"/>
</dbReference>
<organism evidence="8 9">
    <name type="scientific">Sparus aurata</name>
    <name type="common">Gilthead sea bream</name>
    <dbReference type="NCBI Taxonomy" id="8175"/>
    <lineage>
        <taxon>Eukaryota</taxon>
        <taxon>Metazoa</taxon>
        <taxon>Chordata</taxon>
        <taxon>Craniata</taxon>
        <taxon>Vertebrata</taxon>
        <taxon>Euteleostomi</taxon>
        <taxon>Actinopterygii</taxon>
        <taxon>Neopterygii</taxon>
        <taxon>Teleostei</taxon>
        <taxon>Neoteleostei</taxon>
        <taxon>Acanthomorphata</taxon>
        <taxon>Eupercaria</taxon>
        <taxon>Spariformes</taxon>
        <taxon>Sparidae</taxon>
        <taxon>Sparus</taxon>
    </lineage>
</organism>
<dbReference type="Gene3D" id="3.30.40.10">
    <property type="entry name" value="Zinc/RING finger domain, C3HC4 (zinc finger)"/>
    <property type="match status" value="1"/>
</dbReference>
<dbReference type="PRINTS" id="PR01407">
    <property type="entry name" value="BUTYPHLNCDUF"/>
</dbReference>
<evidence type="ECO:0000313" key="8">
    <source>
        <dbReference type="Ensembl" id="ENSSAUP00010063663.1"/>
    </source>
</evidence>
<keyword evidence="5" id="KW-0175">Coiled coil</keyword>
<evidence type="ECO:0000256" key="1">
    <source>
        <dbReference type="ARBA" id="ARBA00022723"/>
    </source>
</evidence>
<dbReference type="PROSITE" id="PS00518">
    <property type="entry name" value="ZF_RING_1"/>
    <property type="match status" value="1"/>
</dbReference>
<dbReference type="PROSITE" id="PS50089">
    <property type="entry name" value="ZF_RING_2"/>
    <property type="match status" value="1"/>
</dbReference>
<evidence type="ECO:0000256" key="5">
    <source>
        <dbReference type="SAM" id="Coils"/>
    </source>
</evidence>
<protein>
    <submittedName>
        <fullName evidence="8">Uncharacterized protein</fullName>
    </submittedName>
</protein>
<dbReference type="InterPro" id="IPR058030">
    <property type="entry name" value="TRIM8/14/16/25/29/45/65_CC"/>
</dbReference>
<dbReference type="InterPro" id="IPR006574">
    <property type="entry name" value="PRY"/>
</dbReference>
<feature type="coiled-coil region" evidence="5">
    <location>
        <begin position="154"/>
        <end position="181"/>
    </location>
</feature>
<dbReference type="PROSITE" id="PS50188">
    <property type="entry name" value="B302_SPRY"/>
    <property type="match status" value="1"/>
</dbReference>
<keyword evidence="9" id="KW-1185">Reference proteome</keyword>
<dbReference type="InterPro" id="IPR013083">
    <property type="entry name" value="Znf_RING/FYVE/PHD"/>
</dbReference>